<dbReference type="Proteomes" id="UP000001937">
    <property type="component" value="Chromosome"/>
</dbReference>
<proteinExistence type="predicted"/>
<gene>
    <name evidence="2" type="ordered locus">Francci3_0697</name>
</gene>
<evidence type="ECO:0000313" key="3">
    <source>
        <dbReference type="Proteomes" id="UP000001937"/>
    </source>
</evidence>
<keyword evidence="1" id="KW-1133">Transmembrane helix</keyword>
<dbReference type="HOGENOM" id="CLU_123802_0_0_11"/>
<feature type="transmembrane region" description="Helical" evidence="1">
    <location>
        <begin position="65"/>
        <end position="81"/>
    </location>
</feature>
<name>Q2JF61_FRACC</name>
<keyword evidence="3" id="KW-1185">Reference proteome</keyword>
<feature type="transmembrane region" description="Helical" evidence="1">
    <location>
        <begin position="87"/>
        <end position="108"/>
    </location>
</feature>
<dbReference type="Pfam" id="PF17240">
    <property type="entry name" value="DUF5313"/>
    <property type="match status" value="1"/>
</dbReference>
<sequence>MDGNDSPTVSGQDRKLAVARPVVQRPPLTGRVHYLLGGTLPPAYNDWVSHDLTGPGWRLRQATRPFLLMLPFALIFALLPGELEVRAIVVAFLLISGIGLGFATSGFFRNRRLEQHGFPPIFPTSDDEDEGDGDNS</sequence>
<evidence type="ECO:0000256" key="1">
    <source>
        <dbReference type="SAM" id="Phobius"/>
    </source>
</evidence>
<dbReference type="OrthoDB" id="5195204at2"/>
<organism evidence="2 3">
    <name type="scientific">Frankia casuarinae (strain DSM 45818 / CECT 9043 / HFP020203 / CcI3)</name>
    <dbReference type="NCBI Taxonomy" id="106370"/>
    <lineage>
        <taxon>Bacteria</taxon>
        <taxon>Bacillati</taxon>
        <taxon>Actinomycetota</taxon>
        <taxon>Actinomycetes</taxon>
        <taxon>Frankiales</taxon>
        <taxon>Frankiaceae</taxon>
        <taxon>Frankia</taxon>
    </lineage>
</organism>
<protein>
    <recommendedName>
        <fullName evidence="4">DUF5313 domain-containing protein</fullName>
    </recommendedName>
</protein>
<dbReference type="EMBL" id="CP000249">
    <property type="protein sequence ID" value="ABD10081.1"/>
    <property type="molecule type" value="Genomic_DNA"/>
</dbReference>
<reference evidence="2 3" key="1">
    <citation type="journal article" date="2007" name="Genome Res.">
        <title>Genome characteristics of facultatively symbiotic Frankia sp. strains reflect host range and host plant biogeography.</title>
        <authorList>
            <person name="Normand P."/>
            <person name="Lapierre P."/>
            <person name="Tisa L.S."/>
            <person name="Gogarten J.P."/>
            <person name="Alloisio N."/>
            <person name="Bagnarol E."/>
            <person name="Bassi C.A."/>
            <person name="Berry A.M."/>
            <person name="Bickhart D.M."/>
            <person name="Choisne N."/>
            <person name="Couloux A."/>
            <person name="Cournoyer B."/>
            <person name="Cruveiller S."/>
            <person name="Daubin V."/>
            <person name="Demange N."/>
            <person name="Francino M.P."/>
            <person name="Goltsman E."/>
            <person name="Huang Y."/>
            <person name="Kopp O.R."/>
            <person name="Labarre L."/>
            <person name="Lapidus A."/>
            <person name="Lavire C."/>
            <person name="Marechal J."/>
            <person name="Martinez M."/>
            <person name="Mastronunzio J.E."/>
            <person name="Mullin B.C."/>
            <person name="Niemann J."/>
            <person name="Pujic P."/>
            <person name="Rawnsley T."/>
            <person name="Rouy Z."/>
            <person name="Schenowitz C."/>
            <person name="Sellstedt A."/>
            <person name="Tavares F."/>
            <person name="Tomkins J.P."/>
            <person name="Vallenet D."/>
            <person name="Valverde C."/>
            <person name="Wall L.G."/>
            <person name="Wang Y."/>
            <person name="Medigue C."/>
            <person name="Benson D.R."/>
        </authorList>
    </citation>
    <scope>NUCLEOTIDE SEQUENCE [LARGE SCALE GENOMIC DNA]</scope>
    <source>
        <strain evidence="3">DSM 45818 / CECT 9043 / CcI3</strain>
    </source>
</reference>
<dbReference type="InterPro" id="IPR035197">
    <property type="entry name" value="DUF5313"/>
</dbReference>
<dbReference type="RefSeq" id="WP_011435150.1">
    <property type="nucleotide sequence ID" value="NC_007777.1"/>
</dbReference>
<dbReference type="AlphaFoldDB" id="Q2JF61"/>
<evidence type="ECO:0008006" key="4">
    <source>
        <dbReference type="Google" id="ProtNLM"/>
    </source>
</evidence>
<accession>Q2JF61</accession>
<dbReference type="STRING" id="106370.Francci3_0697"/>
<dbReference type="KEGG" id="fra:Francci3_0697"/>
<keyword evidence="1" id="KW-0472">Membrane</keyword>
<dbReference type="eggNOG" id="ENOG5033F70">
    <property type="taxonomic scope" value="Bacteria"/>
</dbReference>
<evidence type="ECO:0000313" key="2">
    <source>
        <dbReference type="EMBL" id="ABD10081.1"/>
    </source>
</evidence>
<keyword evidence="1" id="KW-0812">Transmembrane</keyword>